<reference evidence="3" key="1">
    <citation type="journal article" date="2019" name="Nat. Commun.">
        <title>The genome of broomcorn millet.</title>
        <authorList>
            <person name="Zou C."/>
            <person name="Miki D."/>
            <person name="Li D."/>
            <person name="Tang Q."/>
            <person name="Xiao L."/>
            <person name="Rajput S."/>
            <person name="Deng P."/>
            <person name="Jia W."/>
            <person name="Huang R."/>
            <person name="Zhang M."/>
            <person name="Sun Y."/>
            <person name="Hu J."/>
            <person name="Fu X."/>
            <person name="Schnable P.S."/>
            <person name="Li F."/>
            <person name="Zhang H."/>
            <person name="Feng B."/>
            <person name="Zhu X."/>
            <person name="Liu R."/>
            <person name="Schnable J.C."/>
            <person name="Zhu J.-K."/>
            <person name="Zhang H."/>
        </authorList>
    </citation>
    <scope>NUCLEOTIDE SEQUENCE [LARGE SCALE GENOMIC DNA]</scope>
</reference>
<accession>A0A3L6S7S0</accession>
<evidence type="ECO:0000313" key="3">
    <source>
        <dbReference type="Proteomes" id="UP000275267"/>
    </source>
</evidence>
<name>A0A3L6S7S0_PANMI</name>
<dbReference type="EMBL" id="PQIB02000005">
    <property type="protein sequence ID" value="RLN17000.1"/>
    <property type="molecule type" value="Genomic_DNA"/>
</dbReference>
<organism evidence="2 3">
    <name type="scientific">Panicum miliaceum</name>
    <name type="common">Proso millet</name>
    <name type="synonym">Broomcorn millet</name>
    <dbReference type="NCBI Taxonomy" id="4540"/>
    <lineage>
        <taxon>Eukaryota</taxon>
        <taxon>Viridiplantae</taxon>
        <taxon>Streptophyta</taxon>
        <taxon>Embryophyta</taxon>
        <taxon>Tracheophyta</taxon>
        <taxon>Spermatophyta</taxon>
        <taxon>Magnoliopsida</taxon>
        <taxon>Liliopsida</taxon>
        <taxon>Poales</taxon>
        <taxon>Poaceae</taxon>
        <taxon>PACMAD clade</taxon>
        <taxon>Panicoideae</taxon>
        <taxon>Panicodae</taxon>
        <taxon>Paniceae</taxon>
        <taxon>Panicinae</taxon>
        <taxon>Panicum</taxon>
        <taxon>Panicum sect. Panicum</taxon>
    </lineage>
</organism>
<feature type="chain" id="PRO_5017852313" description="Dirigent protein" evidence="1">
    <location>
        <begin position="19"/>
        <end position="108"/>
    </location>
</feature>
<dbReference type="AlphaFoldDB" id="A0A3L6S7S0"/>
<dbReference type="PANTHER" id="PTHR21495">
    <property type="entry name" value="NUCLEOPORIN-RELATED"/>
    <property type="match status" value="1"/>
</dbReference>
<evidence type="ECO:0000313" key="2">
    <source>
        <dbReference type="EMBL" id="RLN17000.1"/>
    </source>
</evidence>
<keyword evidence="1" id="KW-0052">Apoplast</keyword>
<dbReference type="OrthoDB" id="1883251at2759"/>
<dbReference type="InterPro" id="IPR004265">
    <property type="entry name" value="Dirigent"/>
</dbReference>
<proteinExistence type="inferred from homology"/>
<feature type="signal peptide" evidence="1">
    <location>
        <begin position="1"/>
        <end position="18"/>
    </location>
</feature>
<comment type="subcellular location">
    <subcellularLocation>
        <location evidence="1">Secreted</location>
        <location evidence="1">Extracellular space</location>
        <location evidence="1">Apoplast</location>
    </subcellularLocation>
</comment>
<comment type="similarity">
    <text evidence="1">Belongs to the plant dirigent protein family.</text>
</comment>
<dbReference type="Proteomes" id="UP000275267">
    <property type="component" value="Unassembled WGS sequence"/>
</dbReference>
<keyword evidence="3" id="KW-1185">Reference proteome</keyword>
<comment type="function">
    <text evidence="1">Dirigent proteins impart stereoselectivity on the phenoxy radical-coupling reaction, yielding optically active lignans from two molecules of coniferyl alcohol in the biosynthesis of lignans, flavonolignans, and alkaloids and thus plays a central role in plant secondary metabolism.</text>
</comment>
<keyword evidence="1" id="KW-0964">Secreted</keyword>
<dbReference type="Pfam" id="PF03018">
    <property type="entry name" value="Dirigent"/>
    <property type="match status" value="1"/>
</dbReference>
<keyword evidence="1" id="KW-0732">Signal</keyword>
<dbReference type="GO" id="GO:0048046">
    <property type="term" value="C:apoplast"/>
    <property type="evidence" value="ECO:0007669"/>
    <property type="project" value="UniProtKB-SubCell"/>
</dbReference>
<comment type="caution">
    <text evidence="2">The sequence shown here is derived from an EMBL/GenBank/DDBJ whole genome shotgun (WGS) entry which is preliminary data.</text>
</comment>
<sequence>MVFCVLVLSSTEAAVGEAAGGDVGRPTTHLHFYFHENFSGGPDGTAVQVSAARGGLNNGSFFGVVNVVDDMLREGADPASRLLQRGFSTNVPTYARLQTAGMKGYGRL</sequence>
<evidence type="ECO:0000256" key="1">
    <source>
        <dbReference type="RuleBase" id="RU363099"/>
    </source>
</evidence>
<comment type="subunit">
    <text evidence="1">Homodimer.</text>
</comment>
<gene>
    <name evidence="2" type="ORF">C2845_PM02G14970</name>
</gene>
<protein>
    <recommendedName>
        <fullName evidence="1">Dirigent protein</fullName>
    </recommendedName>
</protein>